<dbReference type="Pfam" id="PF13439">
    <property type="entry name" value="Glyco_transf_4"/>
    <property type="match status" value="1"/>
</dbReference>
<feature type="transmembrane region" description="Helical" evidence="3">
    <location>
        <begin position="47"/>
        <end position="68"/>
    </location>
</feature>
<reference evidence="6" key="1">
    <citation type="journal article" date="2019" name="Int. J. Syst. Evol. Microbiol.">
        <title>The Global Catalogue of Microorganisms (GCM) 10K type strain sequencing project: providing services to taxonomists for standard genome sequencing and annotation.</title>
        <authorList>
            <consortium name="The Broad Institute Genomics Platform"/>
            <consortium name="The Broad Institute Genome Sequencing Center for Infectious Disease"/>
            <person name="Wu L."/>
            <person name="Ma J."/>
        </authorList>
    </citation>
    <scope>NUCLEOTIDE SEQUENCE [LARGE SCALE GENOMIC DNA]</scope>
    <source>
        <strain evidence="6">JCM 17979</strain>
    </source>
</reference>
<keyword evidence="2" id="KW-0808">Transferase</keyword>
<dbReference type="InterPro" id="IPR028098">
    <property type="entry name" value="Glyco_trans_4-like_N"/>
</dbReference>
<feature type="transmembrane region" description="Helical" evidence="3">
    <location>
        <begin position="106"/>
        <end position="126"/>
    </location>
</feature>
<dbReference type="Pfam" id="PF13692">
    <property type="entry name" value="Glyco_trans_1_4"/>
    <property type="match status" value="1"/>
</dbReference>
<evidence type="ECO:0000256" key="3">
    <source>
        <dbReference type="SAM" id="Phobius"/>
    </source>
</evidence>
<dbReference type="Gene3D" id="3.40.50.2000">
    <property type="entry name" value="Glycogen Phosphorylase B"/>
    <property type="match status" value="2"/>
</dbReference>
<name>A0ABP9BPS2_9PSEU</name>
<evidence type="ECO:0000313" key="6">
    <source>
        <dbReference type="Proteomes" id="UP001500928"/>
    </source>
</evidence>
<accession>A0ABP9BPS2</accession>
<dbReference type="PANTHER" id="PTHR12526">
    <property type="entry name" value="GLYCOSYLTRANSFERASE"/>
    <property type="match status" value="1"/>
</dbReference>
<dbReference type="RefSeq" id="WP_345418075.1">
    <property type="nucleotide sequence ID" value="NZ_BAABHO010000030.1"/>
</dbReference>
<sequence>MGIETRPIERPTPWLVGLGVVTAAVATVPPALVGLDAPSVPVSELGLPPGVALALAGVGFVALAAWRLHADGARAAVLVGLAGAAVLLYEGVAIGAELGAAPLGHVYGAAGGAVAAAGLLGVLVAWRRRDLPPTGTPVRGRLLAAVAVVVLLAATRASVPAWAGVLAVVALVLVAVPLLVARVTAGVTAGRPVGAASTTSLRVLHLGLPDPGAAPAPAVELTRRLAAAGHRITVLTPGRPHLADRVEHHGTGWVHWTHPGPARPRALRRAAYVLGALVAVRRVEADVVVEEITAPLGSLAVAHRARRPTLAVVSRLPDPVPAGERAPLRRLRWWAIRTHRAVIARSPAAAAALAAAGSRADVTVVGTGIDPAALRTAPQERTDDIVVRVEHLGAGQRDLLVHAWAQAAPRVPGRLVLLGGEGLADELRPRFARLGLADRVEPAPADTVHARVAAARLTVVVPGIPDALARVAALEALAVGTPVLAGDTAGVRDVVPPALGALVTPAGDHDADAAALAGALVALHADRPRHAAAAARGPALARPHDRDVLAGHTEDVYLAAARAVRRGLVRR</sequence>
<proteinExistence type="predicted"/>
<dbReference type="Proteomes" id="UP001500928">
    <property type="component" value="Unassembled WGS sequence"/>
</dbReference>
<evidence type="ECO:0000256" key="1">
    <source>
        <dbReference type="ARBA" id="ARBA00022676"/>
    </source>
</evidence>
<feature type="transmembrane region" description="Helical" evidence="3">
    <location>
        <begin position="138"/>
        <end position="155"/>
    </location>
</feature>
<evidence type="ECO:0000259" key="4">
    <source>
        <dbReference type="Pfam" id="PF13439"/>
    </source>
</evidence>
<keyword evidence="6" id="KW-1185">Reference proteome</keyword>
<feature type="domain" description="Glycosyltransferase subfamily 4-like N-terminal" evidence="4">
    <location>
        <begin position="219"/>
        <end position="372"/>
    </location>
</feature>
<gene>
    <name evidence="5" type="ORF">GCM10023200_36300</name>
</gene>
<keyword evidence="3" id="KW-1133">Transmembrane helix</keyword>
<comment type="caution">
    <text evidence="5">The sequence shown here is derived from an EMBL/GenBank/DDBJ whole genome shotgun (WGS) entry which is preliminary data.</text>
</comment>
<keyword evidence="1" id="KW-0328">Glycosyltransferase</keyword>
<protein>
    <recommendedName>
        <fullName evidence="4">Glycosyltransferase subfamily 4-like N-terminal domain-containing protein</fullName>
    </recommendedName>
</protein>
<keyword evidence="3" id="KW-0472">Membrane</keyword>
<dbReference type="SUPFAM" id="SSF53756">
    <property type="entry name" value="UDP-Glycosyltransferase/glycogen phosphorylase"/>
    <property type="match status" value="1"/>
</dbReference>
<evidence type="ECO:0000256" key="2">
    <source>
        <dbReference type="ARBA" id="ARBA00022679"/>
    </source>
</evidence>
<feature type="transmembrane region" description="Helical" evidence="3">
    <location>
        <begin position="161"/>
        <end position="181"/>
    </location>
</feature>
<organism evidence="5 6">
    <name type="scientific">Actinomycetospora chlora</name>
    <dbReference type="NCBI Taxonomy" id="663608"/>
    <lineage>
        <taxon>Bacteria</taxon>
        <taxon>Bacillati</taxon>
        <taxon>Actinomycetota</taxon>
        <taxon>Actinomycetes</taxon>
        <taxon>Pseudonocardiales</taxon>
        <taxon>Pseudonocardiaceae</taxon>
        <taxon>Actinomycetospora</taxon>
    </lineage>
</organism>
<feature type="transmembrane region" description="Helical" evidence="3">
    <location>
        <begin position="75"/>
        <end position="94"/>
    </location>
</feature>
<keyword evidence="3" id="KW-0812">Transmembrane</keyword>
<evidence type="ECO:0000313" key="5">
    <source>
        <dbReference type="EMBL" id="GAA4796898.1"/>
    </source>
</evidence>
<dbReference type="EMBL" id="BAABHO010000030">
    <property type="protein sequence ID" value="GAA4796898.1"/>
    <property type="molecule type" value="Genomic_DNA"/>
</dbReference>
<dbReference type="PANTHER" id="PTHR12526:SF638">
    <property type="entry name" value="SPORE COAT PROTEIN SA"/>
    <property type="match status" value="1"/>
</dbReference>
<feature type="transmembrane region" description="Helical" evidence="3">
    <location>
        <begin position="12"/>
        <end position="35"/>
    </location>
</feature>